<dbReference type="InterPro" id="IPR051842">
    <property type="entry name" value="uS12_prolyl_hydroxylase"/>
</dbReference>
<accession>A0A411HF60</accession>
<dbReference type="GO" id="GO:0006449">
    <property type="term" value="P:regulation of translational termination"/>
    <property type="evidence" value="ECO:0007669"/>
    <property type="project" value="TreeGrafter"/>
</dbReference>
<dbReference type="EMBL" id="CP035704">
    <property type="protein sequence ID" value="QBB69123.1"/>
    <property type="molecule type" value="Genomic_DNA"/>
</dbReference>
<dbReference type="GO" id="GO:0031543">
    <property type="term" value="F:peptidyl-proline dioxygenase activity"/>
    <property type="evidence" value="ECO:0007669"/>
    <property type="project" value="TreeGrafter"/>
</dbReference>
<dbReference type="AlphaFoldDB" id="A0A411HF60"/>
<dbReference type="GO" id="GO:0005737">
    <property type="term" value="C:cytoplasm"/>
    <property type="evidence" value="ECO:0007669"/>
    <property type="project" value="TreeGrafter"/>
</dbReference>
<dbReference type="Gene3D" id="2.60.120.620">
    <property type="entry name" value="q2cbj1_9rhob like domain"/>
    <property type="match status" value="1"/>
</dbReference>
<feature type="domain" description="Prolyl 4-hydroxylase alpha subunit Fe(2+) 2OG dioxygenase" evidence="1">
    <location>
        <begin position="121"/>
        <end position="216"/>
    </location>
</feature>
<dbReference type="InterPro" id="IPR044862">
    <property type="entry name" value="Pro_4_hyd_alph_FE2OG_OXY"/>
</dbReference>
<dbReference type="Proteomes" id="UP000291562">
    <property type="component" value="Chromosome"/>
</dbReference>
<evidence type="ECO:0000259" key="1">
    <source>
        <dbReference type="Pfam" id="PF13640"/>
    </source>
</evidence>
<organism evidence="2 3">
    <name type="scientific">Pseudolysobacter antarcticus</name>
    <dbReference type="NCBI Taxonomy" id="2511995"/>
    <lineage>
        <taxon>Bacteria</taxon>
        <taxon>Pseudomonadati</taxon>
        <taxon>Pseudomonadota</taxon>
        <taxon>Gammaproteobacteria</taxon>
        <taxon>Lysobacterales</taxon>
        <taxon>Rhodanobacteraceae</taxon>
        <taxon>Pseudolysobacter</taxon>
    </lineage>
</organism>
<keyword evidence="3" id="KW-1185">Reference proteome</keyword>
<evidence type="ECO:0000313" key="2">
    <source>
        <dbReference type="EMBL" id="QBB69123.1"/>
    </source>
</evidence>
<gene>
    <name evidence="2" type="ORF">ELE36_01290</name>
</gene>
<evidence type="ECO:0000313" key="3">
    <source>
        <dbReference type="Proteomes" id="UP000291562"/>
    </source>
</evidence>
<dbReference type="KEGG" id="xbc:ELE36_01290"/>
<protein>
    <submittedName>
        <fullName evidence="2">2OG-Fe(II) oxygenase</fullName>
    </submittedName>
</protein>
<reference evidence="2 3" key="1">
    <citation type="submission" date="2019-01" db="EMBL/GenBank/DDBJ databases">
        <title>Pseudolysobacter antarctica gen. nov., sp. nov., isolated from Fildes Peninsula, Antarctica.</title>
        <authorList>
            <person name="Wei Z."/>
            <person name="Peng F."/>
        </authorList>
    </citation>
    <scope>NUCLEOTIDE SEQUENCE [LARGE SCALE GENOMIC DNA]</scope>
    <source>
        <strain evidence="2 3">AQ6-296</strain>
    </source>
</reference>
<dbReference type="Pfam" id="PF13640">
    <property type="entry name" value="2OG-FeII_Oxy_3"/>
    <property type="match status" value="1"/>
</dbReference>
<dbReference type="OrthoDB" id="9783171at2"/>
<dbReference type="RefSeq" id="WP_129831379.1">
    <property type="nucleotide sequence ID" value="NZ_CP035704.1"/>
</dbReference>
<name>A0A411HF60_9GAMM</name>
<sequence length="239" mass="27171">MPYIFDLDRLSRLAAQFAEDFASANPYPHIVIDDFLKPEAARALAEVFPKPQDSMAWDHFGAQGYEVKLGSASEERFPAALRDAVHQLNSGVFVRFIEQLSGIEHLLPDPHLSGGGIHLSRRGDHLGIHADFNWHEKIQAHRRLNLLIYLTPQWQPEFGGQLELWDTKASALVRSIEPIFNRAVLFSTRSDTFHGHPIPWAAPEGIYRQSIAMYYYTTTRPADEQRPAHSTLYKGYHVA</sequence>
<dbReference type="PANTHER" id="PTHR12117:SF0">
    <property type="entry name" value="PROLYL 3-HYDROXYLASE OGFOD1"/>
    <property type="match status" value="1"/>
</dbReference>
<dbReference type="PANTHER" id="PTHR12117">
    <property type="entry name" value="HISTONE ACETYLTRANSFERASE COMPLEX"/>
    <property type="match status" value="1"/>
</dbReference>
<proteinExistence type="predicted"/>